<dbReference type="PANTHER" id="PTHR12894:SF49">
    <property type="entry name" value="VAM6_VPS39-LIKE PROTEIN"/>
    <property type="match status" value="1"/>
</dbReference>
<gene>
    <name evidence="7" type="ORF">GSTUAT00007728001</name>
</gene>
<sequence length="1048" mass="115187">MLNAFNAHSIFELAPKERFKIESLLAYGSSFSPFSTLMGEGATANEGSTGDKLLLGLSNGTLRHYKVLSPDSDQISLELLRNIDKFSRRSIELLACIKEVQILVSLSDNYVHIHDLNEFTLTETLTKTKGASTFAVTSNIERDEKTQIPSIVSRLAIGIKKRLLLYSWHDEEFLEGKEVVLSGAVRSLTWASGRKVVVGLAGGFVVIDVRTGVTKEIAPPETKGGGASGPVSSEAAGWGAYMGMGGWGSKPLSTHLGGDDLLLVKDSTTLFVDSEGAIIPNRRPVPWPASPDAVAFSYPYLVSLSTAKQHLEVRNPSTYALLQTIHLNNVSILHVPPPNVSLVHAGKLFYIGSSSQVWRMTAADYETQIKQLIEGDHLDEAISLLEILESVLLNSKGEQLREVKMLKAERLFERRKYRESMDLFTEVSAPPERAIRLFPKVIAGDLSVCDTTTSDSVNSGEVANGSDAASRSGTPECEACSTVEPITPKKSGTPPPLNGKPPTPIPKKLNGANPETSSIRSISLTKKVGDASSIFNFGGGRGHVDDDAASIAVKHTETISDGSPVLQGPELEKAVDHLSAHLNDTRQALSKYFHSDGALRGDPANIISKASSTSGTNRDPFEASFLAAGKPLDGSSEACAERTEKLLTAARLVDTTLFKIYIIARPGLVGPFVRIQKHGDPEVFSEKLRELGRFTELIDFLYQRELHREALELLLQFGKGPEDERAPSLCGPRRTIAYLQSLKSNHIDLILEFSQWPLEADPSFGMEIFTADSENAESLPRSKVVEYLQSRSTGSAIQYLEHVIHELGDQTPEFHTRLIWLYLNMLKQRPDSAHHSEKLLGFLTASKQYRSEKVLGWLPREDPAFYEARAIVLRNMGQHKAALEIYVFKLHDHVKAEEYPPPSLPLLVLTKNRYCKQIHLTSTTTPTIYHTLLTLYLRPPPPHTPHLAPALTLLSRHGARLEASETLALIPEGTTMASLESYFQSRIRTANSKASTGRLTAMLRKSYLVDVQDRLLKEQGVAVVVGEERSCGVCHKRLGASVLWRLAR</sequence>
<name>A0A292PKW5_9PEZI</name>
<comment type="subcellular location">
    <subcellularLocation>
        <location evidence="1">Endomembrane system</location>
        <topology evidence="1">Peripheral membrane protein</topology>
    </subcellularLocation>
</comment>
<dbReference type="GO" id="GO:0012505">
    <property type="term" value="C:endomembrane system"/>
    <property type="evidence" value="ECO:0007669"/>
    <property type="project" value="UniProtKB-SubCell"/>
</dbReference>
<dbReference type="Pfam" id="PF10366">
    <property type="entry name" value="Vps39_1"/>
    <property type="match status" value="1"/>
</dbReference>
<dbReference type="GO" id="GO:0006886">
    <property type="term" value="P:intracellular protein transport"/>
    <property type="evidence" value="ECO:0007669"/>
    <property type="project" value="UniProtKB-UniRule"/>
</dbReference>
<dbReference type="EMBL" id="LN891145">
    <property type="protein sequence ID" value="CUS08146.1"/>
    <property type="molecule type" value="Genomic_DNA"/>
</dbReference>
<dbReference type="InterPro" id="IPR001180">
    <property type="entry name" value="CNH_dom"/>
</dbReference>
<evidence type="ECO:0000256" key="2">
    <source>
        <dbReference type="ARBA" id="ARBA00023136"/>
    </source>
</evidence>
<dbReference type="PANTHER" id="PTHR12894">
    <property type="entry name" value="CNH DOMAIN CONTAINING"/>
    <property type="match status" value="1"/>
</dbReference>
<evidence type="ECO:0000256" key="3">
    <source>
        <dbReference type="ARBA" id="ARBA00038201"/>
    </source>
</evidence>
<feature type="compositionally biased region" description="Polar residues" evidence="5">
    <location>
        <begin position="452"/>
        <end position="473"/>
    </location>
</feature>
<accession>A0A292PKW5</accession>
<dbReference type="PROSITE" id="PS50236">
    <property type="entry name" value="CHCR"/>
    <property type="match status" value="1"/>
</dbReference>
<evidence type="ECO:0000313" key="7">
    <source>
        <dbReference type="EMBL" id="CUS08146.1"/>
    </source>
</evidence>
<evidence type="ECO:0000256" key="1">
    <source>
        <dbReference type="ARBA" id="ARBA00004184"/>
    </source>
</evidence>
<dbReference type="GO" id="GO:0000329">
    <property type="term" value="C:fungal-type vacuole membrane"/>
    <property type="evidence" value="ECO:0007669"/>
    <property type="project" value="TreeGrafter"/>
</dbReference>
<comment type="similarity">
    <text evidence="3">Belongs to the VAM6/VPS39 family.</text>
</comment>
<dbReference type="InterPro" id="IPR032914">
    <property type="entry name" value="Vam6/VPS39/TRAP1"/>
</dbReference>
<keyword evidence="2" id="KW-0472">Membrane</keyword>
<feature type="repeat" description="CHCR" evidence="4">
    <location>
        <begin position="772"/>
        <end position="941"/>
    </location>
</feature>
<dbReference type="Pfam" id="PF00780">
    <property type="entry name" value="CNH"/>
    <property type="match status" value="1"/>
</dbReference>
<keyword evidence="8" id="KW-1185">Reference proteome</keyword>
<dbReference type="GO" id="GO:0034058">
    <property type="term" value="P:endosomal vesicle fusion"/>
    <property type="evidence" value="ECO:0007669"/>
    <property type="project" value="TreeGrafter"/>
</dbReference>
<dbReference type="PROSITE" id="PS50219">
    <property type="entry name" value="CNH"/>
    <property type="match status" value="1"/>
</dbReference>
<dbReference type="Proteomes" id="UP001412239">
    <property type="component" value="Unassembled WGS sequence"/>
</dbReference>
<dbReference type="GO" id="GO:0006914">
    <property type="term" value="P:autophagy"/>
    <property type="evidence" value="ECO:0007669"/>
    <property type="project" value="TreeGrafter"/>
</dbReference>
<feature type="domain" description="CNH" evidence="6">
    <location>
        <begin position="39"/>
        <end position="340"/>
    </location>
</feature>
<feature type="region of interest" description="Disordered" evidence="5">
    <location>
        <begin position="452"/>
        <end position="519"/>
    </location>
</feature>
<proteinExistence type="inferred from homology"/>
<dbReference type="InterPro" id="IPR011047">
    <property type="entry name" value="Quinoprotein_ADH-like_sf"/>
</dbReference>
<protein>
    <recommendedName>
        <fullName evidence="6">CNH domain-containing protein</fullName>
    </recommendedName>
</protein>
<dbReference type="SUPFAM" id="SSF50998">
    <property type="entry name" value="Quinoprotein alcohol dehydrogenase-like"/>
    <property type="match status" value="1"/>
</dbReference>
<evidence type="ECO:0000259" key="6">
    <source>
        <dbReference type="PROSITE" id="PS50219"/>
    </source>
</evidence>
<dbReference type="AlphaFoldDB" id="A0A292PKW5"/>
<organism evidence="7 8">
    <name type="scientific">Tuber aestivum</name>
    <name type="common">summer truffle</name>
    <dbReference type="NCBI Taxonomy" id="59557"/>
    <lineage>
        <taxon>Eukaryota</taxon>
        <taxon>Fungi</taxon>
        <taxon>Dikarya</taxon>
        <taxon>Ascomycota</taxon>
        <taxon>Pezizomycotina</taxon>
        <taxon>Pezizomycetes</taxon>
        <taxon>Pezizales</taxon>
        <taxon>Tuberaceae</taxon>
        <taxon>Tuber</taxon>
    </lineage>
</organism>
<feature type="compositionally biased region" description="Pro residues" evidence="5">
    <location>
        <begin position="493"/>
        <end position="505"/>
    </location>
</feature>
<dbReference type="InterPro" id="IPR019452">
    <property type="entry name" value="VPS39/TGF_beta_rcpt-assoc_1"/>
</dbReference>
<evidence type="ECO:0000256" key="4">
    <source>
        <dbReference type="PROSITE-ProRule" id="PRU01006"/>
    </source>
</evidence>
<evidence type="ECO:0000313" key="8">
    <source>
        <dbReference type="Proteomes" id="UP001412239"/>
    </source>
</evidence>
<reference evidence="7" key="1">
    <citation type="submission" date="2015-10" db="EMBL/GenBank/DDBJ databases">
        <authorList>
            <person name="Regsiter A."/>
            <person name="william w."/>
        </authorList>
    </citation>
    <scope>NUCLEOTIDE SEQUENCE</scope>
    <source>
        <strain evidence="7">Montdore</strain>
    </source>
</reference>
<dbReference type="InterPro" id="IPR000547">
    <property type="entry name" value="Clathrin_H-chain/VPS_repeat"/>
</dbReference>
<evidence type="ECO:0000256" key="5">
    <source>
        <dbReference type="SAM" id="MobiDB-lite"/>
    </source>
</evidence>